<dbReference type="EMBL" id="MN739997">
    <property type="protein sequence ID" value="QHT82284.1"/>
    <property type="molecule type" value="Genomic_DNA"/>
</dbReference>
<reference evidence="1" key="1">
    <citation type="journal article" date="2020" name="Nature">
        <title>Giant virus diversity and host interactions through global metagenomics.</title>
        <authorList>
            <person name="Schulz F."/>
            <person name="Roux S."/>
            <person name="Paez-Espino D."/>
            <person name="Jungbluth S."/>
            <person name="Walsh D.A."/>
            <person name="Denef V.J."/>
            <person name="McMahon K.D."/>
            <person name="Konstantinidis K.T."/>
            <person name="Eloe-Fadrosh E.A."/>
            <person name="Kyrpides N.C."/>
            <person name="Woyke T."/>
        </authorList>
    </citation>
    <scope>NUCLEOTIDE SEQUENCE</scope>
    <source>
        <strain evidence="1">GVMAG-M-3300023184-161</strain>
    </source>
</reference>
<organism evidence="1">
    <name type="scientific">viral metagenome</name>
    <dbReference type="NCBI Taxonomy" id="1070528"/>
    <lineage>
        <taxon>unclassified sequences</taxon>
        <taxon>metagenomes</taxon>
        <taxon>organismal metagenomes</taxon>
    </lineage>
</organism>
<sequence length="146" mass="16563">MLGYVVGGSLATLFGSNIINRLVSNTINFVCGSVSFIIGGSESSKHINDINSKLKSLDIDLKIDMVNVICSKIKHDEISLICEANVEELIRRIEYLRDFIKKEVEEYNEKWLHSYRVLNLDIEIKELTSLVFVLDGRISLLMSLLK</sequence>
<accession>A0A6C0HPG1</accession>
<protein>
    <submittedName>
        <fullName evidence="1">Uncharacterized protein</fullName>
    </submittedName>
</protein>
<dbReference type="AlphaFoldDB" id="A0A6C0HPG1"/>
<name>A0A6C0HPG1_9ZZZZ</name>
<evidence type="ECO:0000313" key="1">
    <source>
        <dbReference type="EMBL" id="QHT82284.1"/>
    </source>
</evidence>
<proteinExistence type="predicted"/>